<dbReference type="Proteomes" id="UP000054477">
    <property type="component" value="Unassembled WGS sequence"/>
</dbReference>
<evidence type="ECO:0000313" key="2">
    <source>
        <dbReference type="Proteomes" id="UP000054477"/>
    </source>
</evidence>
<dbReference type="AlphaFoldDB" id="A0A0C9WV77"/>
<reference evidence="2" key="2">
    <citation type="submission" date="2015-01" db="EMBL/GenBank/DDBJ databases">
        <title>Evolutionary Origins and Diversification of the Mycorrhizal Mutualists.</title>
        <authorList>
            <consortium name="DOE Joint Genome Institute"/>
            <consortium name="Mycorrhizal Genomics Consortium"/>
            <person name="Kohler A."/>
            <person name="Kuo A."/>
            <person name="Nagy L.G."/>
            <person name="Floudas D."/>
            <person name="Copeland A."/>
            <person name="Barry K.W."/>
            <person name="Cichocki N."/>
            <person name="Veneault-Fourrey C."/>
            <person name="LaButti K."/>
            <person name="Lindquist E.A."/>
            <person name="Lipzen A."/>
            <person name="Lundell T."/>
            <person name="Morin E."/>
            <person name="Murat C."/>
            <person name="Riley R."/>
            <person name="Ohm R."/>
            <person name="Sun H."/>
            <person name="Tunlid A."/>
            <person name="Henrissat B."/>
            <person name="Grigoriev I.V."/>
            <person name="Hibbett D.S."/>
            <person name="Martin F."/>
        </authorList>
    </citation>
    <scope>NUCLEOTIDE SEQUENCE [LARGE SCALE GENOMIC DNA]</scope>
    <source>
        <strain evidence="2">LaAM-08-1</strain>
    </source>
</reference>
<protein>
    <recommendedName>
        <fullName evidence="3">F-box domain-containing protein</fullName>
    </recommendedName>
</protein>
<proteinExistence type="predicted"/>
<dbReference type="OrthoDB" id="2635672at2759"/>
<dbReference type="EMBL" id="KN838904">
    <property type="protein sequence ID" value="KIJ92508.1"/>
    <property type="molecule type" value="Genomic_DNA"/>
</dbReference>
<reference evidence="1 2" key="1">
    <citation type="submission" date="2014-04" db="EMBL/GenBank/DDBJ databases">
        <authorList>
            <consortium name="DOE Joint Genome Institute"/>
            <person name="Kuo A."/>
            <person name="Kohler A."/>
            <person name="Nagy L.G."/>
            <person name="Floudas D."/>
            <person name="Copeland A."/>
            <person name="Barry K.W."/>
            <person name="Cichocki N."/>
            <person name="Veneault-Fourrey C."/>
            <person name="LaButti K."/>
            <person name="Lindquist E.A."/>
            <person name="Lipzen A."/>
            <person name="Lundell T."/>
            <person name="Morin E."/>
            <person name="Murat C."/>
            <person name="Sun H."/>
            <person name="Tunlid A."/>
            <person name="Henrissat B."/>
            <person name="Grigoriev I.V."/>
            <person name="Hibbett D.S."/>
            <person name="Martin F."/>
            <person name="Nordberg H.P."/>
            <person name="Cantor M.N."/>
            <person name="Hua S.X."/>
        </authorList>
    </citation>
    <scope>NUCLEOTIDE SEQUENCE [LARGE SCALE GENOMIC DNA]</scope>
    <source>
        <strain evidence="1 2">LaAM-08-1</strain>
    </source>
</reference>
<evidence type="ECO:0000313" key="1">
    <source>
        <dbReference type="EMBL" id="KIJ92508.1"/>
    </source>
</evidence>
<name>A0A0C9WV77_9AGAR</name>
<gene>
    <name evidence="1" type="ORF">K443DRAFT_113464</name>
</gene>
<keyword evidence="2" id="KW-1185">Reference proteome</keyword>
<sequence>MEASNLPGLCRIPNELLYKIVDALDDESAFQLGLTCTDLHIRALPILFERHGIKSLNTGQISLHNCSKHVLRALTAALFIQDVDNIVFCPNSNFEDLHSNILAMTPFVARLPQVTVFNLHFGGYEAWLASLFLNNSRSSDAQRWMENLLDLLNTVLKKGCRTLQVHRASHSDPLPVSLQNATRWTAPIVQQSIGSTLNPPQHQRRGSRMLSIFQSWSPSPPVQSSSISHTTEGRQKLSEFRIHSQVILQRPFIPWIRSVFQANTASITTLSFKSSRKEHAAIWKDILSSTTLLSLYEFELTCHEDVQYWMPVEFTVLILFLWRHPSIRYLHLTAIYIPIPFSYPPFFFEPLLPQLVKLEAQPLFTSWLLNARAPFPRFQHLLSVTVVSDYRPKYVAMDYDGFDAALSAIAHYTAHSTDNIHLGLRFVAEFAVAQWMLRHLSPSTGITRSGVSALRRVTKLSVYTTDQRGAACRSTLLGTVPVPRGSTNKLVLIPLSNLDDFFTLVNTTLPTVCTEGVLAQSSTRVPWYSLCSQGPSFFAKVSNSC</sequence>
<dbReference type="HOGENOM" id="CLU_027357_0_0_1"/>
<evidence type="ECO:0008006" key="3">
    <source>
        <dbReference type="Google" id="ProtNLM"/>
    </source>
</evidence>
<organism evidence="1 2">
    <name type="scientific">Laccaria amethystina LaAM-08-1</name>
    <dbReference type="NCBI Taxonomy" id="1095629"/>
    <lineage>
        <taxon>Eukaryota</taxon>
        <taxon>Fungi</taxon>
        <taxon>Dikarya</taxon>
        <taxon>Basidiomycota</taxon>
        <taxon>Agaricomycotina</taxon>
        <taxon>Agaricomycetes</taxon>
        <taxon>Agaricomycetidae</taxon>
        <taxon>Agaricales</taxon>
        <taxon>Agaricineae</taxon>
        <taxon>Hydnangiaceae</taxon>
        <taxon>Laccaria</taxon>
    </lineage>
</organism>
<accession>A0A0C9WV77</accession>